<feature type="domain" description="Major facilitator superfamily (MFS) profile" evidence="6">
    <location>
        <begin position="18"/>
        <end position="464"/>
    </location>
</feature>
<sequence>MSTYYSDTRPGKKLLFSALLSGIGGAFHFGYQVTLTNPAQYAFTTFVNQSYHDHFGVVLDKAGLDAIWGFLVAVLFAGGIVGSLTLRFFADWIGRKKALLLSFFGILASSLLSIGSYFINSFELYGVSRFTMGVSVSMALGMSGLFLTECSPKGCRGMVCMTTGIFVQLGLFLGSIIGMPDIFGDVETWWIIYLAEVLVVSVVMLLFSFYPESPCYLLFKGYEESARDSVKLYYNCPDYLVDKHVKELKDNIQNNTRSMNIIQVLRDPQTRRATIVGATTAFAMGFSGVAVINAFAVEILRNTGLSIFQASIANAFLSLSTLIGALFSASIIDKHGRRPLLLRTVMAIVAINIAIFALMRAYNVYHAQWLGYCLIGAILLFFIAFTIGPGPLCYFITSEMIGQHARSAGQSWAAFVQMASRTVILIFYLPLSNAIGSDYSYAILFVLPMLYCFVFFYYFLPETKNRNLMEVEAEIQKLPRLPCSAHQTYSTDNAQQEYDRRDLRQVF</sequence>
<dbReference type="EMBL" id="CAJFDH010000003">
    <property type="protein sequence ID" value="CAD5214992.1"/>
    <property type="molecule type" value="Genomic_DNA"/>
</dbReference>
<dbReference type="AlphaFoldDB" id="A0A811KHP9"/>
<evidence type="ECO:0000256" key="3">
    <source>
        <dbReference type="ARBA" id="ARBA00022989"/>
    </source>
</evidence>
<evidence type="ECO:0000313" key="7">
    <source>
        <dbReference type="EMBL" id="CAD5214992.1"/>
    </source>
</evidence>
<dbReference type="SUPFAM" id="SSF103473">
    <property type="entry name" value="MFS general substrate transporter"/>
    <property type="match status" value="1"/>
</dbReference>
<protein>
    <recommendedName>
        <fullName evidence="6">Major facilitator superfamily (MFS) profile domain-containing protein</fullName>
    </recommendedName>
</protein>
<feature type="transmembrane region" description="Helical" evidence="5">
    <location>
        <begin position="409"/>
        <end position="429"/>
    </location>
</feature>
<dbReference type="InterPro" id="IPR045263">
    <property type="entry name" value="GLUT"/>
</dbReference>
<dbReference type="PROSITE" id="PS50850">
    <property type="entry name" value="MFS"/>
    <property type="match status" value="1"/>
</dbReference>
<accession>A0A811KHP9</accession>
<dbReference type="Gene3D" id="1.20.1250.20">
    <property type="entry name" value="MFS general substrate transporter like domains"/>
    <property type="match status" value="1"/>
</dbReference>
<organism evidence="7 8">
    <name type="scientific">Bursaphelenchus okinawaensis</name>
    <dbReference type="NCBI Taxonomy" id="465554"/>
    <lineage>
        <taxon>Eukaryota</taxon>
        <taxon>Metazoa</taxon>
        <taxon>Ecdysozoa</taxon>
        <taxon>Nematoda</taxon>
        <taxon>Chromadorea</taxon>
        <taxon>Rhabditida</taxon>
        <taxon>Tylenchina</taxon>
        <taxon>Tylenchomorpha</taxon>
        <taxon>Aphelenchoidea</taxon>
        <taxon>Aphelenchoididae</taxon>
        <taxon>Bursaphelenchus</taxon>
    </lineage>
</organism>
<feature type="transmembrane region" description="Helical" evidence="5">
    <location>
        <begin position="66"/>
        <end position="86"/>
    </location>
</feature>
<feature type="transmembrane region" description="Helical" evidence="5">
    <location>
        <begin position="340"/>
        <end position="363"/>
    </location>
</feature>
<feature type="transmembrane region" description="Helical" evidence="5">
    <location>
        <begin position="441"/>
        <end position="460"/>
    </location>
</feature>
<dbReference type="Proteomes" id="UP000614601">
    <property type="component" value="Unassembled WGS sequence"/>
</dbReference>
<dbReference type="Pfam" id="PF00083">
    <property type="entry name" value="Sugar_tr"/>
    <property type="match status" value="1"/>
</dbReference>
<reference evidence="7" key="1">
    <citation type="submission" date="2020-09" db="EMBL/GenBank/DDBJ databases">
        <authorList>
            <person name="Kikuchi T."/>
        </authorList>
    </citation>
    <scope>NUCLEOTIDE SEQUENCE</scope>
    <source>
        <strain evidence="7">SH1</strain>
    </source>
</reference>
<feature type="transmembrane region" description="Helical" evidence="5">
    <location>
        <begin position="369"/>
        <end position="397"/>
    </location>
</feature>
<keyword evidence="8" id="KW-1185">Reference proteome</keyword>
<evidence type="ECO:0000256" key="2">
    <source>
        <dbReference type="ARBA" id="ARBA00022692"/>
    </source>
</evidence>
<dbReference type="PANTHER" id="PTHR23503">
    <property type="entry name" value="SOLUTE CARRIER FAMILY 2"/>
    <property type="match status" value="1"/>
</dbReference>
<dbReference type="EMBL" id="CAJFCW020000003">
    <property type="protein sequence ID" value="CAG9103475.1"/>
    <property type="molecule type" value="Genomic_DNA"/>
</dbReference>
<name>A0A811KHP9_9BILA</name>
<dbReference type="GO" id="GO:0016020">
    <property type="term" value="C:membrane"/>
    <property type="evidence" value="ECO:0007669"/>
    <property type="project" value="UniProtKB-SubCell"/>
</dbReference>
<dbReference type="PANTHER" id="PTHR23503:SF17">
    <property type="entry name" value="MAJOR FACILITATOR SUPERFAMILY (MFS) PROFILE DOMAIN-CONTAINING PROTEIN"/>
    <property type="match status" value="1"/>
</dbReference>
<evidence type="ECO:0000256" key="1">
    <source>
        <dbReference type="ARBA" id="ARBA00004141"/>
    </source>
</evidence>
<dbReference type="InterPro" id="IPR020846">
    <property type="entry name" value="MFS_dom"/>
</dbReference>
<evidence type="ECO:0000259" key="6">
    <source>
        <dbReference type="PROSITE" id="PS50850"/>
    </source>
</evidence>
<feature type="transmembrane region" description="Helical" evidence="5">
    <location>
        <begin position="159"/>
        <end position="178"/>
    </location>
</feature>
<evidence type="ECO:0000313" key="8">
    <source>
        <dbReference type="Proteomes" id="UP000614601"/>
    </source>
</evidence>
<dbReference type="InterPro" id="IPR036259">
    <property type="entry name" value="MFS_trans_sf"/>
</dbReference>
<keyword evidence="4 5" id="KW-0472">Membrane</keyword>
<dbReference type="Proteomes" id="UP000783686">
    <property type="component" value="Unassembled WGS sequence"/>
</dbReference>
<keyword evidence="3 5" id="KW-1133">Transmembrane helix</keyword>
<comment type="subcellular location">
    <subcellularLocation>
        <location evidence="1">Membrane</location>
        <topology evidence="1">Multi-pass membrane protein</topology>
    </subcellularLocation>
</comment>
<feature type="transmembrane region" description="Helical" evidence="5">
    <location>
        <begin position="125"/>
        <end position="147"/>
    </location>
</feature>
<feature type="transmembrane region" description="Helical" evidence="5">
    <location>
        <begin position="307"/>
        <end position="328"/>
    </location>
</feature>
<keyword evidence="2 5" id="KW-0812">Transmembrane</keyword>
<dbReference type="InterPro" id="IPR005828">
    <property type="entry name" value="MFS_sugar_transport-like"/>
</dbReference>
<proteinExistence type="predicted"/>
<evidence type="ECO:0000256" key="4">
    <source>
        <dbReference type="ARBA" id="ARBA00023136"/>
    </source>
</evidence>
<dbReference type="OrthoDB" id="4142200at2759"/>
<feature type="transmembrane region" description="Helical" evidence="5">
    <location>
        <begin position="275"/>
        <end position="295"/>
    </location>
</feature>
<gene>
    <name evidence="7" type="ORF">BOKJ2_LOCUS5870</name>
</gene>
<feature type="transmembrane region" description="Helical" evidence="5">
    <location>
        <begin position="98"/>
        <end position="119"/>
    </location>
</feature>
<comment type="caution">
    <text evidence="7">The sequence shown here is derived from an EMBL/GenBank/DDBJ whole genome shotgun (WGS) entry which is preliminary data.</text>
</comment>
<evidence type="ECO:0000256" key="5">
    <source>
        <dbReference type="SAM" id="Phobius"/>
    </source>
</evidence>
<feature type="transmembrane region" description="Helical" evidence="5">
    <location>
        <begin position="190"/>
        <end position="210"/>
    </location>
</feature>
<dbReference type="GO" id="GO:0015149">
    <property type="term" value="F:hexose transmembrane transporter activity"/>
    <property type="evidence" value="ECO:0007669"/>
    <property type="project" value="TreeGrafter"/>
</dbReference>
<feature type="transmembrane region" description="Helical" evidence="5">
    <location>
        <begin position="14"/>
        <end position="31"/>
    </location>
</feature>